<dbReference type="Proteomes" id="UP000199306">
    <property type="component" value="Unassembled WGS sequence"/>
</dbReference>
<organism evidence="1 2">
    <name type="scientific">Pseudarcicella hirudinis</name>
    <dbReference type="NCBI Taxonomy" id="1079859"/>
    <lineage>
        <taxon>Bacteria</taxon>
        <taxon>Pseudomonadati</taxon>
        <taxon>Bacteroidota</taxon>
        <taxon>Cytophagia</taxon>
        <taxon>Cytophagales</taxon>
        <taxon>Flectobacillaceae</taxon>
        <taxon>Pseudarcicella</taxon>
    </lineage>
</organism>
<dbReference type="EMBL" id="FOXH01000005">
    <property type="protein sequence ID" value="SFP76009.1"/>
    <property type="molecule type" value="Genomic_DNA"/>
</dbReference>
<sequence length="48" mass="5695">MKKKRYFHSYEFMGAVLAGFAYCQKHNIEKPTFVVIKNMHAYVATFTF</sequence>
<dbReference type="STRING" id="1079859.SAMN04515674_105287"/>
<evidence type="ECO:0000313" key="2">
    <source>
        <dbReference type="Proteomes" id="UP000199306"/>
    </source>
</evidence>
<protein>
    <submittedName>
        <fullName evidence="1">Uncharacterized protein</fullName>
    </submittedName>
</protein>
<reference evidence="1 2" key="1">
    <citation type="submission" date="2016-10" db="EMBL/GenBank/DDBJ databases">
        <authorList>
            <person name="de Groot N.N."/>
        </authorList>
    </citation>
    <scope>NUCLEOTIDE SEQUENCE [LARGE SCALE GENOMIC DNA]</scope>
    <source>
        <strain evidence="2">E92,LMG 26720,CCM 7988</strain>
    </source>
</reference>
<gene>
    <name evidence="1" type="ORF">SAMN04515674_105287</name>
</gene>
<proteinExistence type="predicted"/>
<accession>A0A1I5SZ14</accession>
<keyword evidence="2" id="KW-1185">Reference proteome</keyword>
<dbReference type="RefSeq" id="WP_177219369.1">
    <property type="nucleotide sequence ID" value="NZ_FOXH01000005.1"/>
</dbReference>
<name>A0A1I5SZ14_9BACT</name>
<dbReference type="AlphaFoldDB" id="A0A1I5SZ14"/>
<evidence type="ECO:0000313" key="1">
    <source>
        <dbReference type="EMBL" id="SFP76009.1"/>
    </source>
</evidence>